<evidence type="ECO:0000313" key="1">
    <source>
        <dbReference type="EMBL" id="KAG5577500.1"/>
    </source>
</evidence>
<dbReference type="EMBL" id="JACXVP010000011">
    <property type="protein sequence ID" value="KAG5577500.1"/>
    <property type="molecule type" value="Genomic_DNA"/>
</dbReference>
<dbReference type="Proteomes" id="UP000824120">
    <property type="component" value="Chromosome 11"/>
</dbReference>
<proteinExistence type="predicted"/>
<protein>
    <submittedName>
        <fullName evidence="1">Uncharacterized protein</fullName>
    </submittedName>
</protein>
<keyword evidence="2" id="KW-1185">Reference proteome</keyword>
<sequence>MQCNLLVLKGFSVCEYSCQKCFGPQRKSHVVGFVGGITTKEFKGCNSSKVASLDKLNASEKGNDFLKKRMDELENK</sequence>
<dbReference type="PANTHER" id="PTHR33499">
    <property type="entry name" value="OS12G0282400 PROTEIN-RELATED"/>
    <property type="match status" value="1"/>
</dbReference>
<dbReference type="OrthoDB" id="1301679at2759"/>
<reference evidence="1 2" key="1">
    <citation type="submission" date="2020-09" db="EMBL/GenBank/DDBJ databases">
        <title>De no assembly of potato wild relative species, Solanum commersonii.</title>
        <authorList>
            <person name="Cho K."/>
        </authorList>
    </citation>
    <scope>NUCLEOTIDE SEQUENCE [LARGE SCALE GENOMIC DNA]</scope>
    <source>
        <strain evidence="1">LZ3.2</strain>
        <tissue evidence="1">Leaf</tissue>
    </source>
</reference>
<dbReference type="AlphaFoldDB" id="A0A9J5WQR7"/>
<organism evidence="1 2">
    <name type="scientific">Solanum commersonii</name>
    <name type="common">Commerson's wild potato</name>
    <name type="synonym">Commerson's nightshade</name>
    <dbReference type="NCBI Taxonomy" id="4109"/>
    <lineage>
        <taxon>Eukaryota</taxon>
        <taxon>Viridiplantae</taxon>
        <taxon>Streptophyta</taxon>
        <taxon>Embryophyta</taxon>
        <taxon>Tracheophyta</taxon>
        <taxon>Spermatophyta</taxon>
        <taxon>Magnoliopsida</taxon>
        <taxon>eudicotyledons</taxon>
        <taxon>Gunneridae</taxon>
        <taxon>Pentapetalae</taxon>
        <taxon>asterids</taxon>
        <taxon>lamiids</taxon>
        <taxon>Solanales</taxon>
        <taxon>Solanaceae</taxon>
        <taxon>Solanoideae</taxon>
        <taxon>Solaneae</taxon>
        <taxon>Solanum</taxon>
    </lineage>
</organism>
<evidence type="ECO:0000313" key="2">
    <source>
        <dbReference type="Proteomes" id="UP000824120"/>
    </source>
</evidence>
<name>A0A9J5WQR7_SOLCO</name>
<comment type="caution">
    <text evidence="1">The sequence shown here is derived from an EMBL/GenBank/DDBJ whole genome shotgun (WGS) entry which is preliminary data.</text>
</comment>
<gene>
    <name evidence="1" type="ORF">H5410_057634</name>
</gene>
<dbReference type="PANTHER" id="PTHR33499:SF41">
    <property type="entry name" value="TRANSPOSON PROTEIN, CACTA, EN_SPM SUB-CLASS"/>
    <property type="match status" value="1"/>
</dbReference>
<accession>A0A9J5WQR7</accession>